<proteinExistence type="predicted"/>
<organism evidence="1 2">
    <name type="scientific">Paenimyroides baculatum</name>
    <dbReference type="NCBI Taxonomy" id="2608000"/>
    <lineage>
        <taxon>Bacteria</taxon>
        <taxon>Pseudomonadati</taxon>
        <taxon>Bacteroidota</taxon>
        <taxon>Flavobacteriia</taxon>
        <taxon>Flavobacteriales</taxon>
        <taxon>Flavobacteriaceae</taxon>
        <taxon>Paenimyroides</taxon>
    </lineage>
</organism>
<protein>
    <submittedName>
        <fullName evidence="1">Uncharacterized protein</fullName>
    </submittedName>
</protein>
<evidence type="ECO:0000313" key="1">
    <source>
        <dbReference type="EMBL" id="KAA5531604.1"/>
    </source>
</evidence>
<dbReference type="RefSeq" id="WP_150015092.1">
    <property type="nucleotide sequence ID" value="NZ_VWSG01000023.1"/>
</dbReference>
<dbReference type="EMBL" id="VWSG01000023">
    <property type="protein sequence ID" value="KAA5531604.1"/>
    <property type="molecule type" value="Genomic_DNA"/>
</dbReference>
<keyword evidence="2" id="KW-1185">Reference proteome</keyword>
<comment type="caution">
    <text evidence="1">The sequence shown here is derived from an EMBL/GenBank/DDBJ whole genome shotgun (WGS) entry which is preliminary data.</text>
</comment>
<gene>
    <name evidence="1" type="ORF">F0460_15955</name>
</gene>
<dbReference type="AlphaFoldDB" id="A0A5M6C935"/>
<name>A0A5M6C935_9FLAO</name>
<reference evidence="1 2" key="1">
    <citation type="submission" date="2019-09" db="EMBL/GenBank/DDBJ databases">
        <title>Genome sequence and assembly of Flavobacterium sp.</title>
        <authorList>
            <person name="Chhetri G."/>
        </authorList>
    </citation>
    <scope>NUCLEOTIDE SEQUENCE [LARGE SCALE GENOMIC DNA]</scope>
    <source>
        <strain evidence="1 2">SNL9</strain>
    </source>
</reference>
<evidence type="ECO:0000313" key="2">
    <source>
        <dbReference type="Proteomes" id="UP000325141"/>
    </source>
</evidence>
<sequence>MKYRILIISLFLSFVCYSQNRKITNKELCNGVLYKLPSKVQKSLSEKLKEKSNVYMELSQESDSIYRIYINEYIDNVFIEKSNKFIIVDGVPYRILLSTDYTFGVKQSPKDILTQIEKNEVYMSTSLMKINDSNEYIEFDIRN</sequence>
<dbReference type="Proteomes" id="UP000325141">
    <property type="component" value="Unassembled WGS sequence"/>
</dbReference>
<accession>A0A5M6C935</accession>